<dbReference type="Proteomes" id="UP000269221">
    <property type="component" value="Unassembled WGS sequence"/>
</dbReference>
<accession>A0A3M0KTB2</accession>
<evidence type="ECO:0000313" key="3">
    <source>
        <dbReference type="Proteomes" id="UP000269221"/>
    </source>
</evidence>
<reference evidence="2 3" key="1">
    <citation type="submission" date="2018-07" db="EMBL/GenBank/DDBJ databases">
        <title>A high quality draft genome assembly of the barn swallow (H. rustica rustica).</title>
        <authorList>
            <person name="Formenti G."/>
            <person name="Chiara M."/>
            <person name="Poveda L."/>
            <person name="Francoijs K.-J."/>
            <person name="Bonisoli-Alquati A."/>
            <person name="Canova L."/>
            <person name="Gianfranceschi L."/>
            <person name="Horner D.S."/>
            <person name="Saino N."/>
        </authorList>
    </citation>
    <scope>NUCLEOTIDE SEQUENCE [LARGE SCALE GENOMIC DNA]</scope>
    <source>
        <strain evidence="2">Chelidonia</strain>
        <tissue evidence="2">Blood</tissue>
    </source>
</reference>
<evidence type="ECO:0000313" key="2">
    <source>
        <dbReference type="EMBL" id="RMC16518.1"/>
    </source>
</evidence>
<gene>
    <name evidence="2" type="ORF">DUI87_06454</name>
</gene>
<dbReference type="AlphaFoldDB" id="A0A3M0KTB2"/>
<comment type="caution">
    <text evidence="2">The sequence shown here is derived from an EMBL/GenBank/DDBJ whole genome shotgun (WGS) entry which is preliminary data.</text>
</comment>
<feature type="region of interest" description="Disordered" evidence="1">
    <location>
        <begin position="212"/>
        <end position="246"/>
    </location>
</feature>
<name>A0A3M0KTB2_HIRRU</name>
<dbReference type="EMBL" id="QRBI01000102">
    <property type="protein sequence ID" value="RMC16518.1"/>
    <property type="molecule type" value="Genomic_DNA"/>
</dbReference>
<feature type="region of interest" description="Disordered" evidence="1">
    <location>
        <begin position="16"/>
        <end position="40"/>
    </location>
</feature>
<proteinExistence type="predicted"/>
<sequence>MRTRCLGACGDAPAPCPPSLPAGNKRTAGQETPQREPLRESKGLITSLYADVQPGHLPPKMPPYRIMCHAQALAAAVPQAGEQMLHSCMAYSTVEPWSDPELASLRLVLASCKAAQISWTPEARAQGTVLAWFAPKLCVYEGEKQAKDRMSPAAFIGKNIIKKYTSPNHGTTTDTELWRLHVVPQRQGRCRTVAEDQALGCLWGGELEGQTRGEHHGAELESWGCDHPDEAGKGLEDPGKDEQEDGVQQYPDEIEPSEKQGVVLVPFECPDLQSAWRQKSRAPEMGFREVGIGMLIATSLGLPLLEEDKIVTKHQRMKLDEYRKDSSPAN</sequence>
<feature type="compositionally biased region" description="Basic and acidic residues" evidence="1">
    <location>
        <begin position="212"/>
        <end position="241"/>
    </location>
</feature>
<keyword evidence="3" id="KW-1185">Reference proteome</keyword>
<organism evidence="2 3">
    <name type="scientific">Hirundo rustica rustica</name>
    <dbReference type="NCBI Taxonomy" id="333673"/>
    <lineage>
        <taxon>Eukaryota</taxon>
        <taxon>Metazoa</taxon>
        <taxon>Chordata</taxon>
        <taxon>Craniata</taxon>
        <taxon>Vertebrata</taxon>
        <taxon>Euteleostomi</taxon>
        <taxon>Archelosauria</taxon>
        <taxon>Archosauria</taxon>
        <taxon>Dinosauria</taxon>
        <taxon>Saurischia</taxon>
        <taxon>Theropoda</taxon>
        <taxon>Coelurosauria</taxon>
        <taxon>Aves</taxon>
        <taxon>Neognathae</taxon>
        <taxon>Neoaves</taxon>
        <taxon>Telluraves</taxon>
        <taxon>Australaves</taxon>
        <taxon>Passeriformes</taxon>
        <taxon>Sylvioidea</taxon>
        <taxon>Hirundinidae</taxon>
        <taxon>Hirundo</taxon>
    </lineage>
</organism>
<protein>
    <submittedName>
        <fullName evidence="2">Uncharacterized protein</fullName>
    </submittedName>
</protein>
<evidence type="ECO:0000256" key="1">
    <source>
        <dbReference type="SAM" id="MobiDB-lite"/>
    </source>
</evidence>